<proteinExistence type="predicted"/>
<dbReference type="AlphaFoldDB" id="A0A2P5IEG9"/>
<organism evidence="1 2">
    <name type="scientific">Diaporthe helianthi</name>
    <dbReference type="NCBI Taxonomy" id="158607"/>
    <lineage>
        <taxon>Eukaryota</taxon>
        <taxon>Fungi</taxon>
        <taxon>Dikarya</taxon>
        <taxon>Ascomycota</taxon>
        <taxon>Pezizomycotina</taxon>
        <taxon>Sordariomycetes</taxon>
        <taxon>Sordariomycetidae</taxon>
        <taxon>Diaporthales</taxon>
        <taxon>Diaporthaceae</taxon>
        <taxon>Diaporthe</taxon>
    </lineage>
</organism>
<keyword evidence="2" id="KW-1185">Reference proteome</keyword>
<accession>A0A2P5IEG9</accession>
<sequence length="117" mass="12758">MLRLLIRGTYDGLKEDGGCTVMGNLGDSNRAEALVDLEVKSLCEAAGLSEEERARDMTQGQTERADELHWRLTCPVHGSTLQELAWTPPELAGWHSGVPEALLAKSRHGGFSSAIQR</sequence>
<comment type="caution">
    <text evidence="1">The sequence shown here is derived from an EMBL/GenBank/DDBJ whole genome shotgun (WGS) entry which is preliminary data.</text>
</comment>
<dbReference type="EMBL" id="MAVT02000028">
    <property type="protein sequence ID" value="POS80894.1"/>
    <property type="molecule type" value="Genomic_DNA"/>
</dbReference>
<name>A0A2P5IEG9_DIAHE</name>
<evidence type="ECO:0000313" key="2">
    <source>
        <dbReference type="Proteomes" id="UP000094444"/>
    </source>
</evidence>
<protein>
    <submittedName>
        <fullName evidence="1">Uncharacterized protein</fullName>
    </submittedName>
</protein>
<reference evidence="1" key="1">
    <citation type="submission" date="2017-09" db="EMBL/GenBank/DDBJ databases">
        <title>Polyketide synthases of a Diaporthe helianthi virulent isolate.</title>
        <authorList>
            <person name="Baroncelli R."/>
        </authorList>
    </citation>
    <scope>NUCLEOTIDE SEQUENCE [LARGE SCALE GENOMIC DNA]</scope>
    <source>
        <strain evidence="1">7/96</strain>
    </source>
</reference>
<dbReference type="InParanoid" id="A0A2P5IEG9"/>
<dbReference type="Proteomes" id="UP000094444">
    <property type="component" value="Unassembled WGS sequence"/>
</dbReference>
<evidence type="ECO:0000313" key="1">
    <source>
        <dbReference type="EMBL" id="POS80894.1"/>
    </source>
</evidence>
<gene>
    <name evidence="1" type="ORF">DHEL01_v200713</name>
</gene>